<dbReference type="RefSeq" id="WP_129016382.1">
    <property type="nucleotide sequence ID" value="NZ_SDDZ01000002.1"/>
</dbReference>
<keyword evidence="3" id="KW-1185">Reference proteome</keyword>
<dbReference type="AlphaFoldDB" id="A0A4Q0XIE8"/>
<dbReference type="Proteomes" id="UP000289792">
    <property type="component" value="Unassembled WGS sequence"/>
</dbReference>
<feature type="chain" id="PRO_5020946778" evidence="1">
    <location>
        <begin position="21"/>
        <end position="170"/>
    </location>
</feature>
<dbReference type="OrthoDB" id="947434at2"/>
<organism evidence="2 3">
    <name type="scientific">Gelidibacter gilvus</name>
    <dbReference type="NCBI Taxonomy" id="59602"/>
    <lineage>
        <taxon>Bacteria</taxon>
        <taxon>Pseudomonadati</taxon>
        <taxon>Bacteroidota</taxon>
        <taxon>Flavobacteriia</taxon>
        <taxon>Flavobacteriales</taxon>
        <taxon>Flavobacteriaceae</taxon>
        <taxon>Gelidibacter</taxon>
    </lineage>
</organism>
<dbReference type="SUPFAM" id="SSF56925">
    <property type="entry name" value="OMPA-like"/>
    <property type="match status" value="1"/>
</dbReference>
<evidence type="ECO:0000313" key="3">
    <source>
        <dbReference type="Proteomes" id="UP000289792"/>
    </source>
</evidence>
<evidence type="ECO:0000313" key="2">
    <source>
        <dbReference type="EMBL" id="RXJ51384.1"/>
    </source>
</evidence>
<protein>
    <submittedName>
        <fullName evidence="2">PorT family protein</fullName>
    </submittedName>
</protein>
<dbReference type="InterPro" id="IPR011250">
    <property type="entry name" value="OMP/PagP_B-barrel"/>
</dbReference>
<gene>
    <name evidence="2" type="ORF">ESZ48_05815</name>
</gene>
<accession>A0A4Q0XIE8</accession>
<dbReference type="EMBL" id="SDDZ01000002">
    <property type="protein sequence ID" value="RXJ51384.1"/>
    <property type="molecule type" value="Genomic_DNA"/>
</dbReference>
<sequence>MKKLMLMAAFAVFGLSNVTAQSQFGVMAGYTNISEKASYDGISASQAESGFFVGAVADFTISEKFHIQPEVLYANVSESNFLYIPVLAKYMVTEEFGILAGPQANIILEDMPNGVNSLGVDLTFGGNYKITKNFLLEARYGFELTNRVSDSSLGVKGRFNTLHVGVGYMF</sequence>
<proteinExistence type="predicted"/>
<name>A0A4Q0XIE8_9FLAO</name>
<keyword evidence="1" id="KW-0732">Signal</keyword>
<feature type="signal peptide" evidence="1">
    <location>
        <begin position="1"/>
        <end position="20"/>
    </location>
</feature>
<evidence type="ECO:0000256" key="1">
    <source>
        <dbReference type="SAM" id="SignalP"/>
    </source>
</evidence>
<comment type="caution">
    <text evidence="2">The sequence shown here is derived from an EMBL/GenBank/DDBJ whole genome shotgun (WGS) entry which is preliminary data.</text>
</comment>
<reference evidence="2 3" key="1">
    <citation type="submission" date="2019-01" db="EMBL/GenBank/DDBJ databases">
        <title>Genome sequence of the Antarctic species Gelidibacter gilvus ACAM 158(T).</title>
        <authorList>
            <person name="Bowman J.P."/>
        </authorList>
    </citation>
    <scope>NUCLEOTIDE SEQUENCE [LARGE SCALE GENOMIC DNA]</scope>
    <source>
        <strain evidence="2 3">IC158</strain>
    </source>
</reference>